<dbReference type="InterPro" id="IPR036211">
    <property type="entry name" value="eIF4G_eIF4E-bd_sf"/>
</dbReference>
<feature type="compositionally biased region" description="Polar residues" evidence="8">
    <location>
        <begin position="1048"/>
        <end position="1065"/>
    </location>
</feature>
<evidence type="ECO:0000313" key="11">
    <source>
        <dbReference type="Proteomes" id="UP000660729"/>
    </source>
</evidence>
<dbReference type="InterPro" id="IPR016024">
    <property type="entry name" value="ARM-type_fold"/>
</dbReference>
<dbReference type="InterPro" id="IPR003890">
    <property type="entry name" value="MIF4G-like_typ-3"/>
</dbReference>
<feature type="compositionally biased region" description="Low complexity" evidence="8">
    <location>
        <begin position="1418"/>
        <end position="1432"/>
    </location>
</feature>
<dbReference type="Proteomes" id="UP000660729">
    <property type="component" value="Unassembled WGS sequence"/>
</dbReference>
<feature type="compositionally biased region" description="Polar residues" evidence="8">
    <location>
        <begin position="225"/>
        <end position="236"/>
    </location>
</feature>
<keyword evidence="6" id="KW-0694">RNA-binding</keyword>
<feature type="region of interest" description="Disordered" evidence="8">
    <location>
        <begin position="1"/>
        <end position="309"/>
    </location>
</feature>
<keyword evidence="3" id="KW-0963">Cytoplasm</keyword>
<feature type="compositionally biased region" description="Basic and acidic residues" evidence="8">
    <location>
        <begin position="879"/>
        <end position="893"/>
    </location>
</feature>
<evidence type="ECO:0000256" key="1">
    <source>
        <dbReference type="ARBA" id="ARBA00004496"/>
    </source>
</evidence>
<evidence type="ECO:0000256" key="5">
    <source>
        <dbReference type="ARBA" id="ARBA00022553"/>
    </source>
</evidence>
<feature type="compositionally biased region" description="Low complexity" evidence="8">
    <location>
        <begin position="529"/>
        <end position="545"/>
    </location>
</feature>
<comment type="subcellular location">
    <subcellularLocation>
        <location evidence="1">Cytoplasm</location>
    </subcellularLocation>
</comment>
<feature type="region of interest" description="Disordered" evidence="8">
    <location>
        <begin position="843"/>
        <end position="863"/>
    </location>
</feature>
<feature type="domain" description="MIF4G" evidence="9">
    <location>
        <begin position="1081"/>
        <end position="1322"/>
    </location>
</feature>
<dbReference type="Gene3D" id="1.20.970.30">
    <property type="entry name" value="eIF4G, eIF4E-binding domain"/>
    <property type="match status" value="1"/>
</dbReference>
<comment type="caution">
    <text evidence="10">The sequence shown here is derived from an EMBL/GenBank/DDBJ whole genome shotgun (WGS) entry which is preliminary data.</text>
</comment>
<feature type="region of interest" description="Disordered" evidence="8">
    <location>
        <begin position="990"/>
        <end position="1075"/>
    </location>
</feature>
<keyword evidence="7" id="KW-0648">Protein biosynthesis</keyword>
<dbReference type="Pfam" id="PF02854">
    <property type="entry name" value="MIF4G"/>
    <property type="match status" value="1"/>
</dbReference>
<accession>A0A8H6RC13</accession>
<dbReference type="InterPro" id="IPR022745">
    <property type="entry name" value="eIF4G1_eIF4E-bd"/>
</dbReference>
<dbReference type="Gene3D" id="1.25.40.180">
    <property type="match status" value="1"/>
</dbReference>
<feature type="compositionally biased region" description="Polar residues" evidence="8">
    <location>
        <begin position="460"/>
        <end position="480"/>
    </location>
</feature>
<feature type="region of interest" description="Disordered" evidence="8">
    <location>
        <begin position="416"/>
        <end position="829"/>
    </location>
</feature>
<feature type="compositionally biased region" description="Polar residues" evidence="8">
    <location>
        <begin position="772"/>
        <end position="782"/>
    </location>
</feature>
<feature type="compositionally biased region" description="Basic and acidic residues" evidence="8">
    <location>
        <begin position="811"/>
        <end position="823"/>
    </location>
</feature>
<dbReference type="GO" id="GO:0003743">
    <property type="term" value="F:translation initiation factor activity"/>
    <property type="evidence" value="ECO:0007669"/>
    <property type="project" value="UniProtKB-KW"/>
</dbReference>
<feature type="region of interest" description="Disordered" evidence="8">
    <location>
        <begin position="327"/>
        <end position="380"/>
    </location>
</feature>
<feature type="compositionally biased region" description="Gly residues" evidence="8">
    <location>
        <begin position="237"/>
        <end position="248"/>
    </location>
</feature>
<feature type="compositionally biased region" description="Low complexity" evidence="8">
    <location>
        <begin position="81"/>
        <end position="95"/>
    </location>
</feature>
<reference evidence="10" key="1">
    <citation type="submission" date="2020-04" db="EMBL/GenBank/DDBJ databases">
        <title>Draft genome resource of the tomato pathogen Pseudocercospora fuligena.</title>
        <authorList>
            <person name="Zaccaron A."/>
        </authorList>
    </citation>
    <scope>NUCLEOTIDE SEQUENCE</scope>
    <source>
        <strain evidence="10">PF001</strain>
    </source>
</reference>
<feature type="compositionally biased region" description="Polar residues" evidence="8">
    <location>
        <begin position="133"/>
        <end position="154"/>
    </location>
</feature>
<comment type="similarity">
    <text evidence="2">Belongs to the eukaryotic initiation factor 4G family.</text>
</comment>
<dbReference type="SUPFAM" id="SSF101489">
    <property type="entry name" value="Eukaryotic initiation factor 4f subunit eIF4g, eIF4e-binding domain"/>
    <property type="match status" value="1"/>
</dbReference>
<keyword evidence="4 10" id="KW-0396">Initiation factor</keyword>
<dbReference type="Pfam" id="PF12152">
    <property type="entry name" value="eIF_4G1"/>
    <property type="match status" value="1"/>
</dbReference>
<keyword evidence="11" id="KW-1185">Reference proteome</keyword>
<name>A0A8H6RC13_9PEZI</name>
<feature type="compositionally biased region" description="Polar residues" evidence="8">
    <location>
        <begin position="1437"/>
        <end position="1449"/>
    </location>
</feature>
<evidence type="ECO:0000313" key="10">
    <source>
        <dbReference type="EMBL" id="KAF7187787.1"/>
    </source>
</evidence>
<feature type="region of interest" description="Disordered" evidence="8">
    <location>
        <begin position="879"/>
        <end position="949"/>
    </location>
</feature>
<evidence type="ECO:0000256" key="7">
    <source>
        <dbReference type="ARBA" id="ARBA00022917"/>
    </source>
</evidence>
<feature type="compositionally biased region" description="Basic and acidic residues" evidence="8">
    <location>
        <begin position="686"/>
        <end position="759"/>
    </location>
</feature>
<dbReference type="SUPFAM" id="SSF48371">
    <property type="entry name" value="ARM repeat"/>
    <property type="match status" value="1"/>
</dbReference>
<evidence type="ECO:0000256" key="8">
    <source>
        <dbReference type="SAM" id="MobiDB-lite"/>
    </source>
</evidence>
<feature type="compositionally biased region" description="Polar residues" evidence="8">
    <location>
        <begin position="110"/>
        <end position="126"/>
    </location>
</feature>
<evidence type="ECO:0000256" key="6">
    <source>
        <dbReference type="ARBA" id="ARBA00022884"/>
    </source>
</evidence>
<sequence length="1504" mass="159893">MTSAISSSSQNQVPANASSNANAADSTSSSLNGAVPAQLPARSYANATKTATPPTLAGASAPAQNAKPTPDAHMNGAMAQNGPNTANGAPNGSANQADHGRKPSVVINASGASGNYPNGGPVQNGSRPAISFGSMNTSGAESQQNAPFQAQNASLPIRGDNPQVISPAHSPSPIPPQPAASGGRPPSNLANNSGALAFGSMGPDTDMMRNQVPMPGMPAHERRASSQSMEHSFSNQGRGGFAGRGGRGQSFTPGQQPFMPSPRQQYAPMPGQPPRQFQQAAPGSPFQHGRQAGARQSPAPMHAQPHMGQQQMPYQGYSQLHPQHQVNTSLFPSPALSTSRSASASSLRGNGASSDDKRDSPMVQSTVPAEKRNTSKPRTITHFNGTLAFTLTDSTLQQMYGMPHYDPSQGYYQPYGYPYGYGQPPQSPRPQYGGPFPHGTPQGIAPPFHPPPATPGMARTPSQASERPSSSMGHPQTPSSVAPVPSGTPGPNPQAPSSNFVRPAKKSSAIKITDAQGNAVDFKKPSPTPSASAQPQTPVIVSTPNAPTPPPRAASSQHNRTDSQATKSAEERKAEFQRQVQARQAEERNKSAQNDEQAKGKEAEQIAEAAKQKEVEEKAAAEKAKAEAEKLEAEKKKAEEEKSAAAAAEKAESEKKSEEDAAAAKKKQDDEEMERMIAEMEAEAAEQERKEAEAEKAYQEKKAKEKAAREAGAADRAAKADEELKRQEREAEEREEQRERERNGEADESKKGEPDDEAKAMFASLKKATIGPSASASGADTPTSEKDEEPAESSAPAPRAGGAQKPKPAHLKLETNKPVERAEPTPGMQALKSARFLELKEEAKYPDGFKSPNPALNQAGQRKGRAYDKDFLLQFQPVFKEKPSVDWDQKVKETLGPGDDSARPQSARTPSGAMGGRQGSGRPGQSMGNFGGAMGSFSGPMGPRTLPAGTTSEQRFMASQMGPPRGGAAGMARQPSQLGMGAPGVGMSRTNSLQMMGNMGGPNSPRQPSSRGGKGASRRDDRQHSKRQEAEMANKMPLTAHMEITPLEKSQSGWKPMSLTSTSAQAAGPDPSGLMAPDMVQRKVKAALNKMTPEKFDRISDQILEIAAQSTKETDGRTLRQVIQLTFEKACDEAHWAGMYAKFCQKMLTTMSTDIRDETIKDKNGNPVVGGALFRKYLLNRCQEEFERGWQANLPDKPEGEEGGEAALLSDEYYVAAAAKRRGLGLIQFIGQLYKLKMLTLRIMHECVMRLLNFEGEPDEAAVENLTTLLKSVGATMEEEEQGRNMMNAYFQRIDTALLKSESLGSRPRFMIMDLVDLRKAGWRGKDDAKGPKTIAQIHEEAEAAQAKAEAERQKSQRGGAGRPPAGRGDARNFSGGMPPPVDYNRTTVGMDDLRRLQARGQSRTAGGSLGPGGGLGPSSLSSGRTGSRRGAGNLGPGSSANSTRTNTPPVDKKDEPSTAQNAFSALASLDASGDQPEEQSEAASPPAARNRSKSPMAADKDES</sequence>
<feature type="region of interest" description="Disordered" evidence="8">
    <location>
        <begin position="1401"/>
        <end position="1504"/>
    </location>
</feature>
<feature type="compositionally biased region" description="Gly residues" evidence="8">
    <location>
        <begin position="913"/>
        <end position="922"/>
    </location>
</feature>
<evidence type="ECO:0000259" key="9">
    <source>
        <dbReference type="SMART" id="SM00543"/>
    </source>
</evidence>
<evidence type="ECO:0000256" key="2">
    <source>
        <dbReference type="ARBA" id="ARBA00005775"/>
    </source>
</evidence>
<keyword evidence="5" id="KW-0597">Phosphoprotein</keyword>
<protein>
    <submittedName>
        <fullName evidence="10">Eukaryotic translation initiation factor 4 gamma</fullName>
    </submittedName>
</protein>
<feature type="compositionally biased region" description="Low complexity" evidence="8">
    <location>
        <begin position="332"/>
        <end position="353"/>
    </location>
</feature>
<feature type="compositionally biased region" description="Low complexity" evidence="8">
    <location>
        <begin position="416"/>
        <end position="446"/>
    </location>
</feature>
<dbReference type="GO" id="GO:0016281">
    <property type="term" value="C:eukaryotic translation initiation factor 4F complex"/>
    <property type="evidence" value="ECO:0007669"/>
    <property type="project" value="TreeGrafter"/>
</dbReference>
<proteinExistence type="inferred from homology"/>
<gene>
    <name evidence="10" type="ORF">HII31_10687</name>
</gene>
<evidence type="ECO:0000256" key="4">
    <source>
        <dbReference type="ARBA" id="ARBA00022540"/>
    </source>
</evidence>
<dbReference type="EMBL" id="JABCIY010000219">
    <property type="protein sequence ID" value="KAF7187787.1"/>
    <property type="molecule type" value="Genomic_DNA"/>
</dbReference>
<dbReference type="FunFam" id="1.25.40.180:FF:000020">
    <property type="entry name" value="Eukaryotic translation initiation factor subunit"/>
    <property type="match status" value="1"/>
</dbReference>
<feature type="compositionally biased region" description="Basic and acidic residues" evidence="8">
    <location>
        <begin position="596"/>
        <end position="678"/>
    </location>
</feature>
<dbReference type="SMART" id="SM00543">
    <property type="entry name" value="MIF4G"/>
    <property type="match status" value="1"/>
</dbReference>
<feature type="region of interest" description="Disordered" evidence="8">
    <location>
        <begin position="1342"/>
        <end position="1387"/>
    </location>
</feature>
<dbReference type="PANTHER" id="PTHR23253">
    <property type="entry name" value="EUKARYOTIC TRANSLATION INITIATION FACTOR 4 GAMMA"/>
    <property type="match status" value="1"/>
</dbReference>
<feature type="compositionally biased region" description="Gly residues" evidence="8">
    <location>
        <begin position="1408"/>
        <end position="1417"/>
    </location>
</feature>
<dbReference type="GO" id="GO:0010494">
    <property type="term" value="C:cytoplasmic stress granule"/>
    <property type="evidence" value="ECO:0007669"/>
    <property type="project" value="UniProtKB-ARBA"/>
</dbReference>
<evidence type="ECO:0000256" key="3">
    <source>
        <dbReference type="ARBA" id="ARBA00022490"/>
    </source>
</evidence>
<dbReference type="PANTHER" id="PTHR23253:SF9">
    <property type="entry name" value="EUKARYOTIC TRANSLATION INITIATION FACTOR 4 GAMMA 2"/>
    <property type="match status" value="1"/>
</dbReference>
<dbReference type="OrthoDB" id="514777at2759"/>
<organism evidence="10 11">
    <name type="scientific">Pseudocercospora fuligena</name>
    <dbReference type="NCBI Taxonomy" id="685502"/>
    <lineage>
        <taxon>Eukaryota</taxon>
        <taxon>Fungi</taxon>
        <taxon>Dikarya</taxon>
        <taxon>Ascomycota</taxon>
        <taxon>Pezizomycotina</taxon>
        <taxon>Dothideomycetes</taxon>
        <taxon>Dothideomycetidae</taxon>
        <taxon>Mycosphaerellales</taxon>
        <taxon>Mycosphaerellaceae</taxon>
        <taxon>Pseudocercospora</taxon>
    </lineage>
</organism>
<dbReference type="GO" id="GO:0003729">
    <property type="term" value="F:mRNA binding"/>
    <property type="evidence" value="ECO:0007669"/>
    <property type="project" value="TreeGrafter"/>
</dbReference>
<feature type="compositionally biased region" description="Low complexity" evidence="8">
    <location>
        <begin position="1"/>
        <end position="32"/>
    </location>
</feature>
<feature type="compositionally biased region" description="Basic and acidic residues" evidence="8">
    <location>
        <begin position="1017"/>
        <end position="1032"/>
    </location>
</feature>